<dbReference type="PANTHER" id="PTHR36565">
    <property type="entry name" value="UPF0332 PROTEIN TM_1000"/>
    <property type="match status" value="1"/>
</dbReference>
<protein>
    <submittedName>
        <fullName evidence="3">HEPN domain-containing protein</fullName>
    </submittedName>
</protein>
<accession>A0AAW8VNT0</accession>
<dbReference type="Pfam" id="PF05168">
    <property type="entry name" value="HEPN"/>
    <property type="match status" value="1"/>
</dbReference>
<dbReference type="Proteomes" id="UP001266995">
    <property type="component" value="Unassembled WGS sequence"/>
</dbReference>
<evidence type="ECO:0000259" key="2">
    <source>
        <dbReference type="Pfam" id="PF05168"/>
    </source>
</evidence>
<dbReference type="PANTHER" id="PTHR36565:SF1">
    <property type="entry name" value="UPF0332 PROTEIN TM_1000"/>
    <property type="match status" value="1"/>
</dbReference>
<feature type="domain" description="HEPN" evidence="2">
    <location>
        <begin position="16"/>
        <end position="126"/>
    </location>
</feature>
<dbReference type="EMBL" id="JAVSNH010000002">
    <property type="protein sequence ID" value="MDT4513666.1"/>
    <property type="molecule type" value="Genomic_DNA"/>
</dbReference>
<comment type="similarity">
    <text evidence="1">Belongs to the UPF0332 family.</text>
</comment>
<name>A0AAW8VNT0_9BACE</name>
<dbReference type="AlphaFoldDB" id="A0AAW8VNT0"/>
<proteinExistence type="inferred from homology"/>
<reference evidence="3" key="1">
    <citation type="submission" date="2023-08" db="EMBL/GenBank/DDBJ databases">
        <title>Reintroducing virulent viruses to syntetic microbiomes.</title>
        <authorList>
            <person name="Wilde J."/>
            <person name="Boyes R."/>
            <person name="Robinson A.V."/>
            <person name="Daisley B.A."/>
            <person name="Allen-Vercoe E."/>
        </authorList>
    </citation>
    <scope>NUCLEOTIDE SEQUENCE</scope>
    <source>
        <strain evidence="3">225I_12FAA</strain>
    </source>
</reference>
<gene>
    <name evidence="3" type="ORF">RO785_22095</name>
</gene>
<dbReference type="RefSeq" id="WP_195738782.1">
    <property type="nucleotide sequence ID" value="NZ_DAWEQE010000106.1"/>
</dbReference>
<evidence type="ECO:0000313" key="4">
    <source>
        <dbReference type="Proteomes" id="UP001266995"/>
    </source>
</evidence>
<organism evidence="3 4">
    <name type="scientific">Bacteroides cellulosilyticus</name>
    <dbReference type="NCBI Taxonomy" id="246787"/>
    <lineage>
        <taxon>Bacteria</taxon>
        <taxon>Pseudomonadati</taxon>
        <taxon>Bacteroidota</taxon>
        <taxon>Bacteroidia</taxon>
        <taxon>Bacteroidales</taxon>
        <taxon>Bacteroidaceae</taxon>
        <taxon>Bacteroides</taxon>
    </lineage>
</organism>
<dbReference type="InterPro" id="IPR007842">
    <property type="entry name" value="HEPN_dom"/>
</dbReference>
<dbReference type="InterPro" id="IPR052226">
    <property type="entry name" value="UPF0332_toxin"/>
</dbReference>
<dbReference type="Gene3D" id="1.20.120.330">
    <property type="entry name" value="Nucleotidyltransferases domain 2"/>
    <property type="match status" value="1"/>
</dbReference>
<comment type="caution">
    <text evidence="3">The sequence shown here is derived from an EMBL/GenBank/DDBJ whole genome shotgun (WGS) entry which is preliminary data.</text>
</comment>
<evidence type="ECO:0000313" key="3">
    <source>
        <dbReference type="EMBL" id="MDT4513666.1"/>
    </source>
</evidence>
<evidence type="ECO:0000256" key="1">
    <source>
        <dbReference type="ARBA" id="ARBA00038248"/>
    </source>
</evidence>
<sequence length="136" mass="15571">MKLSDEERKSLVIFQMEKARTTLKQAEGNVTLCFWEVVANRLYYACFHAVSALLIEYGYAFKSHEGLVNLFGMHFVRTNLVDIELGRFLSQLQSMREKGDYNCIYNVTEEDISPMIEPAKKLIAVADQLITSHTNA</sequence>